<proteinExistence type="predicted"/>
<evidence type="ECO:0000313" key="3">
    <source>
        <dbReference type="Proteomes" id="UP000037507"/>
    </source>
</evidence>
<dbReference type="Proteomes" id="UP000037507">
    <property type="component" value="Unassembled WGS sequence"/>
</dbReference>
<dbReference type="AlphaFoldDB" id="A0A2T7UC73"/>
<keyword evidence="1" id="KW-1133">Transmembrane helix</keyword>
<name>A0A2T7UC73_9BURK</name>
<evidence type="ECO:0000313" key="2">
    <source>
        <dbReference type="EMBL" id="PVE42254.1"/>
    </source>
</evidence>
<dbReference type="OrthoDB" id="8891096at2"/>
<feature type="transmembrane region" description="Helical" evidence="1">
    <location>
        <begin position="156"/>
        <end position="175"/>
    </location>
</feature>
<keyword evidence="3" id="KW-1185">Reference proteome</keyword>
<accession>A0A2T7UC73</accession>
<dbReference type="EMBL" id="LFYT02000016">
    <property type="protein sequence ID" value="PVE42254.1"/>
    <property type="molecule type" value="Genomic_DNA"/>
</dbReference>
<reference evidence="2" key="1">
    <citation type="submission" date="2017-04" db="EMBL/GenBank/DDBJ databases">
        <title>Unexpected and diverse lifestyles within the genus Limnohabitans.</title>
        <authorList>
            <person name="Kasalicky V."/>
            <person name="Mehrshad M."/>
            <person name="Andrei S.-A."/>
            <person name="Salcher M."/>
            <person name="Kratochvilova H."/>
            <person name="Simek K."/>
            <person name="Ghai R."/>
        </authorList>
    </citation>
    <scope>NUCLEOTIDE SEQUENCE [LARGE SCALE GENOMIC DNA]</scope>
    <source>
        <strain evidence="2">II-D5</strain>
    </source>
</reference>
<dbReference type="RefSeq" id="WP_053172922.1">
    <property type="nucleotide sequence ID" value="NZ_LFYT02000016.1"/>
</dbReference>
<gene>
    <name evidence="2" type="ORF">H663_012820</name>
</gene>
<feature type="transmembrane region" description="Helical" evidence="1">
    <location>
        <begin position="195"/>
        <end position="213"/>
    </location>
</feature>
<keyword evidence="1" id="KW-0472">Membrane</keyword>
<comment type="caution">
    <text evidence="2">The sequence shown here is derived from an EMBL/GenBank/DDBJ whole genome shotgun (WGS) entry which is preliminary data.</text>
</comment>
<keyword evidence="1" id="KW-0812">Transmembrane</keyword>
<organism evidence="2 3">
    <name type="scientific">Limnohabitans planktonicus II-D5</name>
    <dbReference type="NCBI Taxonomy" id="1293045"/>
    <lineage>
        <taxon>Bacteria</taxon>
        <taxon>Pseudomonadati</taxon>
        <taxon>Pseudomonadota</taxon>
        <taxon>Betaproteobacteria</taxon>
        <taxon>Burkholderiales</taxon>
        <taxon>Comamonadaceae</taxon>
        <taxon>Limnohabitans</taxon>
    </lineage>
</organism>
<feature type="transmembrane region" description="Helical" evidence="1">
    <location>
        <begin position="96"/>
        <end position="120"/>
    </location>
</feature>
<protein>
    <submittedName>
        <fullName evidence="2">Uncharacterized protein</fullName>
    </submittedName>
</protein>
<sequence length="274" mass="30214">MSRSTFDCPYCCSNIPLQASVCSQCTRDLVLFKPLALRLQDLADEVAQLKTQVQQQSELWGQMPVQEIGAAAMSYAHEHEQPPQSEPAHLAKASSWMALSLSVELTTAAIGLSHWVLLFVYDVRPLFLRLLTILLPVLTGFICARQSRLGGLWQALAAGAAGVASVWLMLAITAYMDGVPLWPDNPRDWRETLEYTASITLAFFTGFLIHSLLSRWAREQRQKISLKVLLSRDANGKYKIAEVTHQVQSLVAAVAPLVSAGTALYSGLKIFLSN</sequence>
<feature type="transmembrane region" description="Helical" evidence="1">
    <location>
        <begin position="126"/>
        <end position="144"/>
    </location>
</feature>
<evidence type="ECO:0000256" key="1">
    <source>
        <dbReference type="SAM" id="Phobius"/>
    </source>
</evidence>